<keyword evidence="2" id="KW-1133">Transmembrane helix</keyword>
<reference evidence="4" key="1">
    <citation type="journal article" date="2009" name="Environ. Microbiol.">
        <title>The genome of Polaromonas naphthalenivorans strain CJ2, isolated from coal tar-contaminated sediment, reveals physiological and metabolic versatility and evolution through extensive horizontal gene transfer.</title>
        <authorList>
            <person name="Yagi J.M."/>
            <person name="Sims D."/>
            <person name="Brettin T."/>
            <person name="Bruce D."/>
            <person name="Madsen E.L."/>
        </authorList>
    </citation>
    <scope>NUCLEOTIDE SEQUENCE [LARGE SCALE GENOMIC DNA]</scope>
    <source>
        <strain evidence="4">CJ2</strain>
    </source>
</reference>
<dbReference type="STRING" id="365044.Pnap_0360"/>
<feature type="transmembrane region" description="Helical" evidence="2">
    <location>
        <begin position="222"/>
        <end position="243"/>
    </location>
</feature>
<organism evidence="3 4">
    <name type="scientific">Polaromonas naphthalenivorans (strain CJ2)</name>
    <dbReference type="NCBI Taxonomy" id="365044"/>
    <lineage>
        <taxon>Bacteria</taxon>
        <taxon>Pseudomonadati</taxon>
        <taxon>Pseudomonadota</taxon>
        <taxon>Betaproteobacteria</taxon>
        <taxon>Burkholderiales</taxon>
        <taxon>Comamonadaceae</taxon>
        <taxon>Polaromonas</taxon>
    </lineage>
</organism>
<feature type="transmembrane region" description="Helical" evidence="2">
    <location>
        <begin position="317"/>
        <end position="345"/>
    </location>
</feature>
<sequence length="356" mass="37769">MRLIQPPSRPMSKQISPAPSPKPIAISIAAPIKIASYVLAFLLCVGTLVYGLLPGLLAVCLGYLLVVALAGEGRIRGPRLSPALAAAVVVLLPLIGLGVLLANAKGMAFGVVGQYQALLHYLASTVLEIRQKLPADLAIHLPDELTEAQVWLAAYLKSKAQALTGAGTAGLHGFLLAYVGLVVGALIKGTFRMPTSAPLRFEIRMRAGHFIEAFRQIVVAQFWIAAVNAFFTAVFLLAVLPLFGVHMPYIAELVTLTFFAGLIPIVGNLICNSVITLVGVSVSPAVGLACLVFLILIHKTEYIINAKILGKQTNTAAWELLAAMFVGEAVFGLPGLVAAPLYYAYAKKELQVARLV</sequence>
<dbReference type="eggNOG" id="COG0628">
    <property type="taxonomic scope" value="Bacteria"/>
</dbReference>
<dbReference type="HOGENOM" id="CLU_798794_0_0_4"/>
<dbReference type="EMBL" id="CP000529">
    <property type="protein sequence ID" value="ABM35683.1"/>
    <property type="molecule type" value="Genomic_DNA"/>
</dbReference>
<feature type="transmembrane region" description="Helical" evidence="2">
    <location>
        <begin position="49"/>
        <end position="71"/>
    </location>
</feature>
<protein>
    <submittedName>
        <fullName evidence="3">Uncharacterized protein</fullName>
    </submittedName>
</protein>
<feature type="transmembrane region" description="Helical" evidence="2">
    <location>
        <begin position="274"/>
        <end position="297"/>
    </location>
</feature>
<feature type="transmembrane region" description="Helical" evidence="2">
    <location>
        <begin position="83"/>
        <end position="102"/>
    </location>
</feature>
<feature type="transmembrane region" description="Helical" evidence="2">
    <location>
        <begin position="169"/>
        <end position="187"/>
    </location>
</feature>
<evidence type="ECO:0000313" key="3">
    <source>
        <dbReference type="EMBL" id="ABM35683.1"/>
    </source>
</evidence>
<name>A1VJ55_POLNA</name>
<feature type="transmembrane region" description="Helical" evidence="2">
    <location>
        <begin position="249"/>
        <end position="267"/>
    </location>
</feature>
<evidence type="ECO:0000256" key="1">
    <source>
        <dbReference type="SAM" id="MobiDB-lite"/>
    </source>
</evidence>
<evidence type="ECO:0000256" key="2">
    <source>
        <dbReference type="SAM" id="Phobius"/>
    </source>
</evidence>
<accession>A1VJ55</accession>
<dbReference type="KEGG" id="pna:Pnap_0360"/>
<evidence type="ECO:0000313" key="4">
    <source>
        <dbReference type="Proteomes" id="UP000000644"/>
    </source>
</evidence>
<keyword evidence="2" id="KW-0472">Membrane</keyword>
<dbReference type="AlphaFoldDB" id="A1VJ55"/>
<proteinExistence type="predicted"/>
<feature type="region of interest" description="Disordered" evidence="1">
    <location>
        <begin position="1"/>
        <end position="20"/>
    </location>
</feature>
<keyword evidence="4" id="KW-1185">Reference proteome</keyword>
<dbReference type="Proteomes" id="UP000000644">
    <property type="component" value="Chromosome"/>
</dbReference>
<keyword evidence="2" id="KW-0812">Transmembrane</keyword>
<gene>
    <name evidence="3" type="ordered locus">Pnap_0360</name>
</gene>
<feature type="transmembrane region" description="Helical" evidence="2">
    <location>
        <begin position="21"/>
        <end position="43"/>
    </location>
</feature>